<sequence length="63" mass="7547">MPIDKKRLYTPREVFKNTTLSRSTINRMVKKEKFPAPIRISYRRIAWDADEVDHYIVNCPVTH</sequence>
<dbReference type="Gene3D" id="1.10.238.160">
    <property type="match status" value="1"/>
</dbReference>
<dbReference type="RefSeq" id="WP_209947801.1">
    <property type="nucleotide sequence ID" value="NZ_JAGGJU010000012.1"/>
</dbReference>
<dbReference type="Proteomes" id="UP000759443">
    <property type="component" value="Unassembled WGS sequence"/>
</dbReference>
<evidence type="ECO:0000313" key="2">
    <source>
        <dbReference type="Proteomes" id="UP000759443"/>
    </source>
</evidence>
<keyword evidence="2" id="KW-1185">Reference proteome</keyword>
<protein>
    <submittedName>
        <fullName evidence="1">Prophage regulatory protein</fullName>
    </submittedName>
</protein>
<accession>A0ABS4E471</accession>
<organism evidence="1 2">
    <name type="scientific">Rhizobium halophytocola</name>
    <dbReference type="NCBI Taxonomy" id="735519"/>
    <lineage>
        <taxon>Bacteria</taxon>
        <taxon>Pseudomonadati</taxon>
        <taxon>Pseudomonadota</taxon>
        <taxon>Alphaproteobacteria</taxon>
        <taxon>Hyphomicrobiales</taxon>
        <taxon>Rhizobiaceae</taxon>
        <taxon>Rhizobium/Agrobacterium group</taxon>
        <taxon>Rhizobium</taxon>
    </lineage>
</organism>
<proteinExistence type="predicted"/>
<dbReference type="InterPro" id="IPR010260">
    <property type="entry name" value="AlpA"/>
</dbReference>
<dbReference type="EMBL" id="JAGGJU010000012">
    <property type="protein sequence ID" value="MBP1852727.1"/>
    <property type="molecule type" value="Genomic_DNA"/>
</dbReference>
<name>A0ABS4E471_9HYPH</name>
<comment type="caution">
    <text evidence="1">The sequence shown here is derived from an EMBL/GenBank/DDBJ whole genome shotgun (WGS) entry which is preliminary data.</text>
</comment>
<dbReference type="Pfam" id="PF05930">
    <property type="entry name" value="Phage_AlpA"/>
    <property type="match status" value="1"/>
</dbReference>
<reference evidence="1 2" key="1">
    <citation type="submission" date="2021-03" db="EMBL/GenBank/DDBJ databases">
        <title>Genomic Encyclopedia of Type Strains, Phase IV (KMG-IV): sequencing the most valuable type-strain genomes for metagenomic binning, comparative biology and taxonomic classification.</title>
        <authorList>
            <person name="Goeker M."/>
        </authorList>
    </citation>
    <scope>NUCLEOTIDE SEQUENCE [LARGE SCALE GENOMIC DNA]</scope>
    <source>
        <strain evidence="1 2">DSM 21600</strain>
    </source>
</reference>
<gene>
    <name evidence="1" type="ORF">J2Z17_004185</name>
</gene>
<evidence type="ECO:0000313" key="1">
    <source>
        <dbReference type="EMBL" id="MBP1852727.1"/>
    </source>
</evidence>